<dbReference type="PANTHER" id="PTHR12558:SF13">
    <property type="entry name" value="CELL DIVISION CYCLE PROTEIN 27 HOMOLOG"/>
    <property type="match status" value="1"/>
</dbReference>
<dbReference type="EMBL" id="PFOB01000055">
    <property type="protein sequence ID" value="PIZ62454.1"/>
    <property type="molecule type" value="Genomic_DNA"/>
</dbReference>
<dbReference type="SUPFAM" id="SSF48452">
    <property type="entry name" value="TPR-like"/>
    <property type="match status" value="1"/>
</dbReference>
<feature type="transmembrane region" description="Helical" evidence="3">
    <location>
        <begin position="129"/>
        <end position="148"/>
    </location>
</feature>
<dbReference type="InterPro" id="IPR019734">
    <property type="entry name" value="TPR_rpt"/>
</dbReference>
<feature type="region of interest" description="Disordered" evidence="2">
    <location>
        <begin position="639"/>
        <end position="687"/>
    </location>
</feature>
<feature type="transmembrane region" description="Helical" evidence="3">
    <location>
        <begin position="209"/>
        <end position="230"/>
    </location>
</feature>
<keyword evidence="3" id="KW-1133">Transmembrane helix</keyword>
<feature type="repeat" description="TPR" evidence="1">
    <location>
        <begin position="543"/>
        <end position="576"/>
    </location>
</feature>
<proteinExistence type="predicted"/>
<reference evidence="5" key="1">
    <citation type="submission" date="2017-09" db="EMBL/GenBank/DDBJ databases">
        <title>Depth-based differentiation of microbial function through sediment-hosted aquifers and enrichment of novel symbionts in the deep terrestrial subsurface.</title>
        <authorList>
            <person name="Probst A.J."/>
            <person name="Ladd B."/>
            <person name="Jarett J.K."/>
            <person name="Geller-Mcgrath D.E."/>
            <person name="Sieber C.M.K."/>
            <person name="Emerson J.B."/>
            <person name="Anantharaman K."/>
            <person name="Thomas B.C."/>
            <person name="Malmstrom R."/>
            <person name="Stieglmeier M."/>
            <person name="Klingl A."/>
            <person name="Woyke T."/>
            <person name="Ryan C.M."/>
            <person name="Banfield J.F."/>
        </authorList>
    </citation>
    <scope>NUCLEOTIDE SEQUENCE [LARGE SCALE GENOMIC DNA]</scope>
</reference>
<dbReference type="Pfam" id="PF14559">
    <property type="entry name" value="TPR_19"/>
    <property type="match status" value="1"/>
</dbReference>
<feature type="transmembrane region" description="Helical" evidence="3">
    <location>
        <begin position="338"/>
        <end position="369"/>
    </location>
</feature>
<dbReference type="PROSITE" id="PS50005">
    <property type="entry name" value="TPR"/>
    <property type="match status" value="1"/>
</dbReference>
<feature type="transmembrane region" description="Helical" evidence="3">
    <location>
        <begin position="7"/>
        <end position="28"/>
    </location>
</feature>
<feature type="transmembrane region" description="Helical" evidence="3">
    <location>
        <begin position="101"/>
        <end position="117"/>
    </location>
</feature>
<keyword evidence="1" id="KW-0802">TPR repeat</keyword>
<feature type="transmembrane region" description="Helical" evidence="3">
    <location>
        <begin position="389"/>
        <end position="410"/>
    </location>
</feature>
<dbReference type="Proteomes" id="UP000228503">
    <property type="component" value="Unassembled WGS sequence"/>
</dbReference>
<comment type="caution">
    <text evidence="4">The sequence shown here is derived from an EMBL/GenBank/DDBJ whole genome shotgun (WGS) entry which is preliminary data.</text>
</comment>
<keyword evidence="3" id="KW-0812">Transmembrane</keyword>
<dbReference type="InterPro" id="IPR011990">
    <property type="entry name" value="TPR-like_helical_dom_sf"/>
</dbReference>
<organism evidence="4 5">
    <name type="scientific">Candidatus Roizmanbacteria bacterium CG_4_10_14_0_2_um_filter_39_13</name>
    <dbReference type="NCBI Taxonomy" id="1974825"/>
    <lineage>
        <taxon>Bacteria</taxon>
        <taxon>Candidatus Roizmaniibacteriota</taxon>
    </lineage>
</organism>
<feature type="transmembrane region" description="Helical" evidence="3">
    <location>
        <begin position="40"/>
        <end position="60"/>
    </location>
</feature>
<name>A0A2M7TXB7_9BACT</name>
<sequence length="687" mass="76852">MSNQSKILNTITQYFVYGLVFLFPLFFLPITRDFLVYSKFYFLAAVLFIVLLLSLGKFLLTKKFTWVHNLATQSLILILLSYVLSIVLMSPNKLQAVFNPQYGLILLTSMVLLYLYASHAFARAKISPILPIAVSGLLVSVLALIVMVDPFQGTELPAYWSFLSNTTFNTIGSSVHFIAFLVFTLVGSSLYMWRTYARSRVVNEANRTMLIMLGVIVLFTLLALIFHVFIVSQQILTEGAQIIIPPFSLSWFAAVEVLKNPMTAIFGVGVDNFSSLFTQVRTVNYNLSDLWQVNSFNTSRSTFLHIFTEQGILGVIGFSLLISLFLKNMKHVKLETAGMFITSLIILAILPPTGITFFLFFVALAMMAADFHKRKEQEEYVIDLSTLTPIFIGMIVIIALILGGSGYFMGRHFMAEYYFKLSLDAVADNSLQKLYENQAKALQYNNNSEEFHRQFAQTNLLVANNMASVEADKLTDQDRETITQAIQAAIVEAKAATALNPQKVTNWQALAGVYRQIINVAENAPVWAVSAYQQAIVLDPRNPLLRLDLGGVYYLFENYDEAQKLFEQAVSLKPDWSNAHYNLAWTYYQKKIYGSAVDQMQIVVGLLDAGTQPEDYKAAQKNLDEFKKTYEEELAKIEQEQAAQGGDQGQQGLAPAGELNLPVAPATQLEKKIELPEEASPGAAVGQ</sequence>
<feature type="compositionally biased region" description="Low complexity" evidence="2">
    <location>
        <begin position="640"/>
        <end position="657"/>
    </location>
</feature>
<gene>
    <name evidence="4" type="ORF">COY16_04385</name>
</gene>
<feature type="transmembrane region" description="Helical" evidence="3">
    <location>
        <begin position="303"/>
        <end position="326"/>
    </location>
</feature>
<dbReference type="Gene3D" id="1.25.40.10">
    <property type="entry name" value="Tetratricopeptide repeat domain"/>
    <property type="match status" value="1"/>
</dbReference>
<dbReference type="AlphaFoldDB" id="A0A2M7TXB7"/>
<protein>
    <submittedName>
        <fullName evidence="4">Uncharacterized protein</fullName>
    </submittedName>
</protein>
<evidence type="ECO:0000256" key="3">
    <source>
        <dbReference type="SAM" id="Phobius"/>
    </source>
</evidence>
<keyword evidence="3" id="KW-0472">Membrane</keyword>
<evidence type="ECO:0000313" key="5">
    <source>
        <dbReference type="Proteomes" id="UP000228503"/>
    </source>
</evidence>
<feature type="transmembrane region" description="Helical" evidence="3">
    <location>
        <begin position="168"/>
        <end position="188"/>
    </location>
</feature>
<evidence type="ECO:0000313" key="4">
    <source>
        <dbReference type="EMBL" id="PIZ62454.1"/>
    </source>
</evidence>
<evidence type="ECO:0000256" key="2">
    <source>
        <dbReference type="SAM" id="MobiDB-lite"/>
    </source>
</evidence>
<dbReference type="PANTHER" id="PTHR12558">
    <property type="entry name" value="CELL DIVISION CYCLE 16,23,27"/>
    <property type="match status" value="1"/>
</dbReference>
<accession>A0A2M7TXB7</accession>
<evidence type="ECO:0000256" key="1">
    <source>
        <dbReference type="PROSITE-ProRule" id="PRU00339"/>
    </source>
</evidence>
<feature type="transmembrane region" description="Helical" evidence="3">
    <location>
        <begin position="67"/>
        <end position="89"/>
    </location>
</feature>